<dbReference type="Proteomes" id="UP000032024">
    <property type="component" value="Chromosome"/>
</dbReference>
<evidence type="ECO:0000313" key="1">
    <source>
        <dbReference type="EMBL" id="AJO22569.1"/>
    </source>
</evidence>
<keyword evidence="2" id="KW-1185">Reference proteome</keyword>
<protein>
    <submittedName>
        <fullName evidence="1">Uncharacterized protein</fullName>
    </submittedName>
</protein>
<evidence type="ECO:0000313" key="2">
    <source>
        <dbReference type="Proteomes" id="UP000032024"/>
    </source>
</evidence>
<organism evidence="1 2">
    <name type="scientific">Heyndrickxia coagulans</name>
    <name type="common">Weizmannia coagulans</name>
    <dbReference type="NCBI Taxonomy" id="1398"/>
    <lineage>
        <taxon>Bacteria</taxon>
        <taxon>Bacillati</taxon>
        <taxon>Bacillota</taxon>
        <taxon>Bacilli</taxon>
        <taxon>Bacillales</taxon>
        <taxon>Bacillaceae</taxon>
        <taxon>Heyndrickxia</taxon>
    </lineage>
</organism>
<dbReference type="EMBL" id="CP010525">
    <property type="protein sequence ID" value="AJO22569.1"/>
    <property type="molecule type" value="Genomic_DNA"/>
</dbReference>
<proteinExistence type="predicted"/>
<name>A0AAN0T5T5_HEYCO</name>
<sequence length="48" mass="5421">MHRTARGSALTVFARPKNHDPLSEYTQLSSKISMAFLCIIVADKDRFP</sequence>
<dbReference type="AlphaFoldDB" id="A0AAN0T5T5"/>
<gene>
    <name evidence="1" type="ORF">SB48_HM08orf02806</name>
</gene>
<accession>A0AAN0T5T5</accession>
<reference evidence="2" key="1">
    <citation type="submission" date="2015-01" db="EMBL/GenBank/DDBJ databases">
        <title>Comparative genome analysis of Bacillus coagulans HM-08, Clostridium butyricum HM-68, Bacillus subtilis HM-66 and Bacillus paralicheniformis BL-09.</title>
        <authorList>
            <person name="Zhang H."/>
        </authorList>
    </citation>
    <scope>NUCLEOTIDE SEQUENCE [LARGE SCALE GENOMIC DNA]</scope>
    <source>
        <strain evidence="2">HM-08</strain>
    </source>
</reference>